<dbReference type="KEGG" id="rha:RHA1_ro00713"/>
<feature type="region of interest" description="Disordered" evidence="1">
    <location>
        <begin position="36"/>
        <end position="73"/>
    </location>
</feature>
<dbReference type="EMBL" id="CP000431">
    <property type="protein sequence ID" value="ABG92548.1"/>
    <property type="molecule type" value="Genomic_DNA"/>
</dbReference>
<accession>Q0SIT8</accession>
<evidence type="ECO:0000256" key="1">
    <source>
        <dbReference type="SAM" id="MobiDB-lite"/>
    </source>
</evidence>
<gene>
    <name evidence="2" type="ordered locus">RHA1_ro00713</name>
</gene>
<protein>
    <submittedName>
        <fullName evidence="2">Possible gas vesicle synthesis protein</fullName>
    </submittedName>
</protein>
<dbReference type="AlphaFoldDB" id="Q0SIT8"/>
<dbReference type="Pfam" id="PF05121">
    <property type="entry name" value="GvpK"/>
    <property type="match status" value="1"/>
</dbReference>
<dbReference type="InterPro" id="IPR007805">
    <property type="entry name" value="GvpK"/>
</dbReference>
<organism evidence="2 3">
    <name type="scientific">Rhodococcus jostii (strain RHA1)</name>
    <dbReference type="NCBI Taxonomy" id="101510"/>
    <lineage>
        <taxon>Bacteria</taxon>
        <taxon>Bacillati</taxon>
        <taxon>Actinomycetota</taxon>
        <taxon>Actinomycetes</taxon>
        <taxon>Mycobacteriales</taxon>
        <taxon>Nocardiaceae</taxon>
        <taxon>Rhodococcus</taxon>
    </lineage>
</organism>
<reference evidence="3" key="1">
    <citation type="journal article" date="2006" name="Proc. Natl. Acad. Sci. U.S.A.">
        <title>The complete genome of Rhodococcus sp. RHA1 provides insights into a catabolic powerhouse.</title>
        <authorList>
            <person name="McLeod M.P."/>
            <person name="Warren R.L."/>
            <person name="Hsiao W.W.L."/>
            <person name="Araki N."/>
            <person name="Myhre M."/>
            <person name="Fernandes C."/>
            <person name="Miyazawa D."/>
            <person name="Wong W."/>
            <person name="Lillquist A.L."/>
            <person name="Wang D."/>
            <person name="Dosanjh M."/>
            <person name="Hara H."/>
            <person name="Petrescu A."/>
            <person name="Morin R.D."/>
            <person name="Yang G."/>
            <person name="Stott J.M."/>
            <person name="Schein J.E."/>
            <person name="Shin H."/>
            <person name="Smailus D."/>
            <person name="Siddiqui A.S."/>
            <person name="Marra M.A."/>
            <person name="Jones S.J.M."/>
            <person name="Holt R."/>
            <person name="Brinkman F.S.L."/>
            <person name="Miyauchi K."/>
            <person name="Fukuda M."/>
            <person name="Davies J.E."/>
            <person name="Mohn W.W."/>
            <person name="Eltis L.D."/>
        </authorList>
    </citation>
    <scope>NUCLEOTIDE SEQUENCE [LARGE SCALE GENOMIC DNA]</scope>
    <source>
        <strain evidence="3">RHA1</strain>
    </source>
</reference>
<proteinExistence type="predicted"/>
<dbReference type="GO" id="GO:0031412">
    <property type="term" value="P:gas vesicle organization"/>
    <property type="evidence" value="ECO:0007669"/>
    <property type="project" value="InterPro"/>
</dbReference>
<evidence type="ECO:0000313" key="2">
    <source>
        <dbReference type="EMBL" id="ABG92548.1"/>
    </source>
</evidence>
<sequence>MYCRNVSGRRPESVERGPVTLVLILVELLRQLMERAGPAQGRARRSQRRTDRADRDDTDVLEDPHGRRVGSVRVDSEDLNIDLGPLGPLLSNE</sequence>
<dbReference type="Proteomes" id="UP000008710">
    <property type="component" value="Chromosome"/>
</dbReference>
<dbReference type="HOGENOM" id="CLU_150705_1_0_11"/>
<name>Q0SIT8_RHOJR</name>
<evidence type="ECO:0000313" key="3">
    <source>
        <dbReference type="Proteomes" id="UP000008710"/>
    </source>
</evidence>